<keyword evidence="3" id="KW-1185">Reference proteome</keyword>
<comment type="caution">
    <text evidence="2">The sequence shown here is derived from an EMBL/GenBank/DDBJ whole genome shotgun (WGS) entry which is preliminary data.</text>
</comment>
<dbReference type="AlphaFoldDB" id="A0A371GWU9"/>
<protein>
    <submittedName>
        <fullName evidence="2">UPF0183 protein</fullName>
    </submittedName>
</protein>
<dbReference type="PANTHER" id="PTHR13465">
    <property type="entry name" value="UPF0183 PROTEIN"/>
    <property type="match status" value="1"/>
</dbReference>
<dbReference type="InterPro" id="IPR005373">
    <property type="entry name" value="PHAF1"/>
</dbReference>
<dbReference type="Proteomes" id="UP000257109">
    <property type="component" value="Unassembled WGS sequence"/>
</dbReference>
<dbReference type="InterPro" id="IPR039156">
    <property type="entry name" value="PHAF1/BROMI"/>
</dbReference>
<gene>
    <name evidence="2" type="ORF">CR513_22519</name>
</gene>
<name>A0A371GWU9_MUCPR</name>
<evidence type="ECO:0000313" key="3">
    <source>
        <dbReference type="Proteomes" id="UP000257109"/>
    </source>
</evidence>
<accession>A0A371GWU9</accession>
<proteinExistence type="inferred from homology"/>
<dbReference type="STRING" id="157652.A0A371GWU9"/>
<dbReference type="Pfam" id="PF03676">
    <property type="entry name" value="PHAF1"/>
    <property type="match status" value="1"/>
</dbReference>
<evidence type="ECO:0000256" key="1">
    <source>
        <dbReference type="ARBA" id="ARBA00024339"/>
    </source>
</evidence>
<feature type="non-terminal residue" evidence="2">
    <location>
        <position position="1"/>
    </location>
</feature>
<reference evidence="2" key="1">
    <citation type="submission" date="2018-05" db="EMBL/GenBank/DDBJ databases">
        <title>Draft genome of Mucuna pruriens seed.</title>
        <authorList>
            <person name="Nnadi N.E."/>
            <person name="Vos R."/>
            <person name="Hasami M.H."/>
            <person name="Devisetty U.K."/>
            <person name="Aguiy J.C."/>
        </authorList>
    </citation>
    <scope>NUCLEOTIDE SEQUENCE [LARGE SCALE GENOMIC DNA]</scope>
    <source>
        <strain evidence="2">JCA_2017</strain>
    </source>
</reference>
<evidence type="ECO:0000313" key="2">
    <source>
        <dbReference type="EMBL" id="RDX95011.1"/>
    </source>
</evidence>
<organism evidence="2 3">
    <name type="scientific">Mucuna pruriens</name>
    <name type="common">Velvet bean</name>
    <name type="synonym">Dolichos pruriens</name>
    <dbReference type="NCBI Taxonomy" id="157652"/>
    <lineage>
        <taxon>Eukaryota</taxon>
        <taxon>Viridiplantae</taxon>
        <taxon>Streptophyta</taxon>
        <taxon>Embryophyta</taxon>
        <taxon>Tracheophyta</taxon>
        <taxon>Spermatophyta</taxon>
        <taxon>Magnoliopsida</taxon>
        <taxon>eudicotyledons</taxon>
        <taxon>Gunneridae</taxon>
        <taxon>Pentapetalae</taxon>
        <taxon>rosids</taxon>
        <taxon>fabids</taxon>
        <taxon>Fabales</taxon>
        <taxon>Fabaceae</taxon>
        <taxon>Papilionoideae</taxon>
        <taxon>50 kb inversion clade</taxon>
        <taxon>NPAAA clade</taxon>
        <taxon>indigoferoid/millettioid clade</taxon>
        <taxon>Phaseoleae</taxon>
        <taxon>Mucuna</taxon>
    </lineage>
</organism>
<sequence>MLTLAKLGQVVCFTNSSDDKVIARVVACLTVKESSKDKGIYTLFYLGLFFAFPIPSQFTNCYYDGRVELPLEFLDEITLVTCSVSIYDSSYGKKVGVRSLMNKASAPPLHAGNIYMEEVQVKLGKELYFIIGK</sequence>
<dbReference type="PANTHER" id="PTHR13465:SF2">
    <property type="entry name" value="PHAGOSOME ASSEMBLY FACTOR 1"/>
    <property type="match status" value="1"/>
</dbReference>
<comment type="similarity">
    <text evidence="1">Belongs to the PHAF1 family.</text>
</comment>
<dbReference type="EMBL" id="QJKJ01004228">
    <property type="protein sequence ID" value="RDX95011.1"/>
    <property type="molecule type" value="Genomic_DNA"/>
</dbReference>
<dbReference type="OrthoDB" id="411211at2759"/>